<dbReference type="AlphaFoldDB" id="A0A2W7RWK2"/>
<dbReference type="Pfam" id="PF13711">
    <property type="entry name" value="DUF4160"/>
    <property type="match status" value="1"/>
</dbReference>
<evidence type="ECO:0000313" key="2">
    <source>
        <dbReference type="EMBL" id="TXD78698.1"/>
    </source>
</evidence>
<keyword evidence="4" id="KW-1185">Reference proteome</keyword>
<reference evidence="2 4" key="2">
    <citation type="submission" date="2019-08" db="EMBL/GenBank/DDBJ databases">
        <title>Genome of Algoriphagus ratkowskyi IC026.</title>
        <authorList>
            <person name="Bowman J.P."/>
        </authorList>
    </citation>
    <scope>NUCLEOTIDE SEQUENCE [LARGE SCALE GENOMIC DNA]</scope>
    <source>
        <strain evidence="2 4">IC026</strain>
    </source>
</reference>
<gene>
    <name evidence="2" type="ORF">ESW18_07875</name>
    <name evidence="1" type="ORF">LV84_00785</name>
</gene>
<dbReference type="Proteomes" id="UP000249115">
    <property type="component" value="Unassembled WGS sequence"/>
</dbReference>
<dbReference type="RefSeq" id="WP_086499029.1">
    <property type="nucleotide sequence ID" value="NZ_MSSV01000003.1"/>
</dbReference>
<reference evidence="1 3" key="1">
    <citation type="submission" date="2018-06" db="EMBL/GenBank/DDBJ databases">
        <title>Genomic Encyclopedia of Archaeal and Bacterial Type Strains, Phase II (KMG-II): from individual species to whole genera.</title>
        <authorList>
            <person name="Goeker M."/>
        </authorList>
    </citation>
    <scope>NUCLEOTIDE SEQUENCE [LARGE SCALE GENOMIC DNA]</scope>
    <source>
        <strain evidence="1 3">DSM 22686</strain>
    </source>
</reference>
<sequence>MPTVLYISGWRLFFYSNEGLDSIHIHAQKGDMECKFWILSEEVDIDEAFAYNFSTSGRKEIRKILFKNFDLIVDSWTTYFKK</sequence>
<protein>
    <submittedName>
        <fullName evidence="2">DUF4160 domain-containing protein</fullName>
    </submittedName>
    <submittedName>
        <fullName evidence="1">Uncharacterized protein DUF4160</fullName>
    </submittedName>
</protein>
<dbReference type="EMBL" id="QKZU01000003">
    <property type="protein sequence ID" value="PZX59577.1"/>
    <property type="molecule type" value="Genomic_DNA"/>
</dbReference>
<dbReference type="EMBL" id="VORV01000004">
    <property type="protein sequence ID" value="TXD78698.1"/>
    <property type="molecule type" value="Genomic_DNA"/>
</dbReference>
<evidence type="ECO:0000313" key="3">
    <source>
        <dbReference type="Proteomes" id="UP000249115"/>
    </source>
</evidence>
<dbReference type="InterPro" id="IPR025427">
    <property type="entry name" value="DUF4160"/>
</dbReference>
<dbReference type="Proteomes" id="UP000321927">
    <property type="component" value="Unassembled WGS sequence"/>
</dbReference>
<name>A0A2W7RWK2_9BACT</name>
<evidence type="ECO:0000313" key="1">
    <source>
        <dbReference type="EMBL" id="PZX59577.1"/>
    </source>
</evidence>
<comment type="caution">
    <text evidence="1">The sequence shown here is derived from an EMBL/GenBank/DDBJ whole genome shotgun (WGS) entry which is preliminary data.</text>
</comment>
<accession>A0A2W7RWK2</accession>
<proteinExistence type="predicted"/>
<dbReference type="OrthoDB" id="122670at2"/>
<organism evidence="1 3">
    <name type="scientific">Algoriphagus ratkowskyi</name>
    <dbReference type="NCBI Taxonomy" id="57028"/>
    <lineage>
        <taxon>Bacteria</taxon>
        <taxon>Pseudomonadati</taxon>
        <taxon>Bacteroidota</taxon>
        <taxon>Cytophagia</taxon>
        <taxon>Cytophagales</taxon>
        <taxon>Cyclobacteriaceae</taxon>
        <taxon>Algoriphagus</taxon>
    </lineage>
</organism>
<evidence type="ECO:0000313" key="4">
    <source>
        <dbReference type="Proteomes" id="UP000321927"/>
    </source>
</evidence>